<keyword evidence="6 7" id="KW-0238">DNA-binding</keyword>
<evidence type="ECO:0000256" key="2">
    <source>
        <dbReference type="ARBA" id="ARBA00022741"/>
    </source>
</evidence>
<dbReference type="InterPro" id="IPR027417">
    <property type="entry name" value="P-loop_NTPase"/>
</dbReference>
<gene>
    <name evidence="7" type="primary">mutS2</name>
    <name evidence="7" type="synonym">rqcU</name>
    <name evidence="11" type="ORF">HNQ61_001321</name>
</gene>
<dbReference type="Pfam" id="PF00488">
    <property type="entry name" value="MutS_V"/>
    <property type="match status" value="1"/>
</dbReference>
<evidence type="ECO:0000256" key="4">
    <source>
        <dbReference type="ARBA" id="ARBA00022840"/>
    </source>
</evidence>
<feature type="coiled-coil region" evidence="8">
    <location>
        <begin position="528"/>
        <end position="595"/>
    </location>
</feature>
<evidence type="ECO:0000256" key="9">
    <source>
        <dbReference type="SAM" id="MobiDB-lite"/>
    </source>
</evidence>
<dbReference type="HAMAP" id="MF_00092">
    <property type="entry name" value="MutS2"/>
    <property type="match status" value="1"/>
</dbReference>
<dbReference type="PROSITE" id="PS50828">
    <property type="entry name" value="SMR"/>
    <property type="match status" value="1"/>
</dbReference>
<keyword evidence="4 7" id="KW-0067">ATP-binding</keyword>
<dbReference type="PANTHER" id="PTHR48466:SF2">
    <property type="entry name" value="OS10G0509000 PROTEIN"/>
    <property type="match status" value="1"/>
</dbReference>
<dbReference type="PROSITE" id="PS00486">
    <property type="entry name" value="DNA_MISMATCH_REPAIR_2"/>
    <property type="match status" value="1"/>
</dbReference>
<dbReference type="SUPFAM" id="SSF52540">
    <property type="entry name" value="P-loop containing nucleoside triphosphate hydrolases"/>
    <property type="match status" value="1"/>
</dbReference>
<dbReference type="EMBL" id="JACHIA010000003">
    <property type="protein sequence ID" value="MBB6069704.1"/>
    <property type="molecule type" value="Genomic_DNA"/>
</dbReference>
<feature type="domain" description="Smr" evidence="10">
    <location>
        <begin position="718"/>
        <end position="793"/>
    </location>
</feature>
<evidence type="ECO:0000256" key="1">
    <source>
        <dbReference type="ARBA" id="ARBA00022730"/>
    </source>
</evidence>
<feature type="binding site" evidence="7">
    <location>
        <begin position="337"/>
        <end position="344"/>
    </location>
    <ligand>
        <name>ATP</name>
        <dbReference type="ChEBI" id="CHEBI:30616"/>
    </ligand>
</feature>
<dbReference type="PIRSF" id="PIRSF005814">
    <property type="entry name" value="MutS_YshD"/>
    <property type="match status" value="1"/>
</dbReference>
<dbReference type="InterPro" id="IPR045076">
    <property type="entry name" value="MutS"/>
</dbReference>
<comment type="caution">
    <text evidence="11">The sequence shown here is derived from an EMBL/GenBank/DDBJ whole genome shotgun (WGS) entry which is preliminary data.</text>
</comment>
<dbReference type="GO" id="GO:0045910">
    <property type="term" value="P:negative regulation of DNA recombination"/>
    <property type="evidence" value="ECO:0007669"/>
    <property type="project" value="InterPro"/>
</dbReference>
<keyword evidence="12" id="KW-1185">Reference proteome</keyword>
<keyword evidence="7" id="KW-0540">Nuclease</keyword>
<keyword evidence="8" id="KW-0175">Coiled coil</keyword>
<dbReference type="RefSeq" id="WP_170036205.1">
    <property type="nucleotide sequence ID" value="NZ_JABDTL010000002.1"/>
</dbReference>
<comment type="function">
    <text evidence="7">Acts as a ribosome collision sensor, splitting the ribosome into its 2 subunits. Detects stalled/collided 70S ribosomes which it binds and splits by an ATP-hydrolysis driven conformational change. Acts upstream of the ribosome quality control system (RQC), a ribosome-associated complex that mediates the extraction of incompletely synthesized nascent chains from stalled ribosomes and their subsequent degradation. Probably generates substrates for RQC.</text>
</comment>
<organism evidence="11 12">
    <name type="scientific">Longimicrobium terrae</name>
    <dbReference type="NCBI Taxonomy" id="1639882"/>
    <lineage>
        <taxon>Bacteria</taxon>
        <taxon>Pseudomonadati</taxon>
        <taxon>Gemmatimonadota</taxon>
        <taxon>Longimicrobiia</taxon>
        <taxon>Longimicrobiales</taxon>
        <taxon>Longimicrobiaceae</taxon>
        <taxon>Longimicrobium</taxon>
    </lineage>
</organism>
<dbReference type="InterPro" id="IPR007696">
    <property type="entry name" value="DNA_mismatch_repair_MutS_core"/>
</dbReference>
<comment type="similarity">
    <text evidence="7">Belongs to the DNA mismatch repair MutS family. MutS2 subfamily.</text>
</comment>
<keyword evidence="5 7" id="KW-0694">RNA-binding</keyword>
<dbReference type="InterPro" id="IPR046893">
    <property type="entry name" value="MSSS"/>
</dbReference>
<dbReference type="InterPro" id="IPR000432">
    <property type="entry name" value="DNA_mismatch_repair_MutS_C"/>
</dbReference>
<dbReference type="GO" id="GO:0004519">
    <property type="term" value="F:endonuclease activity"/>
    <property type="evidence" value="ECO:0007669"/>
    <property type="project" value="UniProtKB-UniRule"/>
</dbReference>
<dbReference type="InterPro" id="IPR005747">
    <property type="entry name" value="MutS2"/>
</dbReference>
<comment type="function">
    <text evidence="7">Endonuclease that is involved in the suppression of homologous recombination and thus may have a key role in the control of bacterial genetic diversity.</text>
</comment>
<evidence type="ECO:0000256" key="7">
    <source>
        <dbReference type="HAMAP-Rule" id="MF_00092"/>
    </source>
</evidence>
<dbReference type="FunFam" id="3.40.50.300:FF:000830">
    <property type="entry name" value="Endonuclease MutS2"/>
    <property type="match status" value="1"/>
</dbReference>
<dbReference type="SUPFAM" id="SSF48334">
    <property type="entry name" value="DNA repair protein MutS, domain III"/>
    <property type="match status" value="1"/>
</dbReference>
<evidence type="ECO:0000313" key="11">
    <source>
        <dbReference type="EMBL" id="MBB6069704.1"/>
    </source>
</evidence>
<dbReference type="Pfam" id="PF01713">
    <property type="entry name" value="Smr"/>
    <property type="match status" value="1"/>
</dbReference>
<evidence type="ECO:0000256" key="8">
    <source>
        <dbReference type="SAM" id="Coils"/>
    </source>
</evidence>
<dbReference type="Gene3D" id="3.40.50.300">
    <property type="entry name" value="P-loop containing nucleotide triphosphate hydrolases"/>
    <property type="match status" value="1"/>
</dbReference>
<evidence type="ECO:0000256" key="3">
    <source>
        <dbReference type="ARBA" id="ARBA00022801"/>
    </source>
</evidence>
<dbReference type="Proteomes" id="UP000582837">
    <property type="component" value="Unassembled WGS sequence"/>
</dbReference>
<dbReference type="GO" id="GO:0072344">
    <property type="term" value="P:rescue of stalled ribosome"/>
    <property type="evidence" value="ECO:0007669"/>
    <property type="project" value="UniProtKB-UniRule"/>
</dbReference>
<dbReference type="GO" id="GO:0006298">
    <property type="term" value="P:mismatch repair"/>
    <property type="evidence" value="ECO:0007669"/>
    <property type="project" value="InterPro"/>
</dbReference>
<dbReference type="SMART" id="SM00463">
    <property type="entry name" value="SMR"/>
    <property type="match status" value="1"/>
</dbReference>
<dbReference type="NCBIfam" id="TIGR01069">
    <property type="entry name" value="mutS2"/>
    <property type="match status" value="1"/>
</dbReference>
<dbReference type="InterPro" id="IPR036063">
    <property type="entry name" value="Smr_dom_sf"/>
</dbReference>
<protein>
    <recommendedName>
        <fullName evidence="7">Endonuclease MutS2</fullName>
        <ecNumber evidence="7">3.1.-.-</ecNumber>
    </recommendedName>
    <alternativeName>
        <fullName evidence="7">Ribosome-associated protein quality control-upstream factor</fullName>
        <shortName evidence="7">RQC-upstream factor</shortName>
        <shortName evidence="7">RqcU</shortName>
        <ecNumber evidence="7">3.6.4.-</ecNumber>
    </alternativeName>
</protein>
<keyword evidence="1 7" id="KW-0699">rRNA-binding</keyword>
<dbReference type="GO" id="GO:0140664">
    <property type="term" value="F:ATP-dependent DNA damage sensor activity"/>
    <property type="evidence" value="ECO:0007669"/>
    <property type="project" value="InterPro"/>
</dbReference>
<feature type="region of interest" description="Disordered" evidence="9">
    <location>
        <begin position="616"/>
        <end position="638"/>
    </location>
</feature>
<comment type="subunit">
    <text evidence="7">Homodimer. Binds to stalled ribosomes, contacting rRNA.</text>
</comment>
<keyword evidence="2 7" id="KW-0547">Nucleotide-binding</keyword>
<dbReference type="EC" id="3.1.-.-" evidence="7"/>
<dbReference type="SUPFAM" id="SSF160443">
    <property type="entry name" value="SMR domain-like"/>
    <property type="match status" value="1"/>
</dbReference>
<accession>A0A841GVV5</accession>
<evidence type="ECO:0000259" key="10">
    <source>
        <dbReference type="PROSITE" id="PS50828"/>
    </source>
</evidence>
<evidence type="ECO:0000256" key="5">
    <source>
        <dbReference type="ARBA" id="ARBA00022884"/>
    </source>
</evidence>
<dbReference type="EC" id="3.6.4.-" evidence="7"/>
<dbReference type="Gene3D" id="3.30.1370.110">
    <property type="match status" value="1"/>
</dbReference>
<keyword evidence="3 7" id="KW-0378">Hydrolase</keyword>
<feature type="compositionally biased region" description="Basic and acidic residues" evidence="9">
    <location>
        <begin position="616"/>
        <end position="633"/>
    </location>
</feature>
<proteinExistence type="inferred from homology"/>
<dbReference type="Pfam" id="PF20297">
    <property type="entry name" value="MSSS"/>
    <property type="match status" value="1"/>
</dbReference>
<dbReference type="InterPro" id="IPR036187">
    <property type="entry name" value="DNA_mismatch_repair_MutS_sf"/>
</dbReference>
<dbReference type="PANTHER" id="PTHR48466">
    <property type="entry name" value="OS10G0509000 PROTEIN-RELATED"/>
    <property type="match status" value="1"/>
</dbReference>
<keyword evidence="7" id="KW-0255">Endonuclease</keyword>
<dbReference type="InterPro" id="IPR002625">
    <property type="entry name" value="Smr_dom"/>
</dbReference>
<evidence type="ECO:0000256" key="6">
    <source>
        <dbReference type="ARBA" id="ARBA00023125"/>
    </source>
</evidence>
<evidence type="ECO:0000313" key="12">
    <source>
        <dbReference type="Proteomes" id="UP000582837"/>
    </source>
</evidence>
<name>A0A841GVV5_9BACT</name>
<dbReference type="SMART" id="SM00534">
    <property type="entry name" value="MUTSac"/>
    <property type="match status" value="1"/>
</dbReference>
<dbReference type="GO" id="GO:0030983">
    <property type="term" value="F:mismatched DNA binding"/>
    <property type="evidence" value="ECO:0007669"/>
    <property type="project" value="InterPro"/>
</dbReference>
<dbReference type="GO" id="GO:0043023">
    <property type="term" value="F:ribosomal large subunit binding"/>
    <property type="evidence" value="ECO:0007669"/>
    <property type="project" value="UniProtKB-UniRule"/>
</dbReference>
<dbReference type="SMART" id="SM00533">
    <property type="entry name" value="MUTSd"/>
    <property type="match status" value="1"/>
</dbReference>
<dbReference type="AlphaFoldDB" id="A0A841GVV5"/>
<sequence>MNPHALTVLEYREALDLVARSASSALGADAVRALAPSTEPEWVRAELGRVEEMRTFLRGDSGWQVPAIPDVVEPLRRMRVEGSVLDGPHLRDVGTLLASSRTTRRAVMGQSAALPALRLLADGLVEAEREEGEIARTLDEAGVVRDEASPVLYRARREIRGTRSRLVERLSAFMASLPSHMQVTDASVTVREGRYVIPVRREGRGEVGGIVHGESATGATLFMEPPVAVEMMNRLRELEAQEAREVTRILRELTASLRPLQPRMLASLQALVVLDSLYARARYALRVDGRAPVVLEPGTEEVVLVRAFHPLLLAKLPEVVPFDLSMDPGERTLLISGPNTGGKTVLLKAVGLIALMTQSGIIPPLGPGSRLPVFRRFYADIGDEQSIEASLSTFSAHLKNIREVLEGADWESLVLTDEIGSGTDPQEGAALARAVLVELTRRSSFTIATTHLGQLKLLATDERGIVNGSLQFDAERLRPTYRLLKGIPGRSYGLAIARRLGLEPRLLEDAESYLPQGERDVGRLLLDLEAKEQRFAAQSVELERLTAETERMRADLAARELDLRQREKDAERRARQQARDMLLKARAEVEAAIRDVRGAADSEALDDAARAARRRVEEAALRQKEKAPAEQRARPAGGRATEISLAPGVRVRIESLGRTGTVVDLRDGKAMVEAGAMRMLLPREDLTALPAGDQGPQAPRIKPSAGFMAAMGDARPEVDLRGMRPDEVDVILGRALDDALLAGLPSFRIIHGKGTGVLRAHVRELLKADRRISVSRPGELFEGGTGVTVVEFA</sequence>
<reference evidence="11 12" key="1">
    <citation type="submission" date="2020-08" db="EMBL/GenBank/DDBJ databases">
        <title>Genomic Encyclopedia of Type Strains, Phase IV (KMG-IV): sequencing the most valuable type-strain genomes for metagenomic binning, comparative biology and taxonomic classification.</title>
        <authorList>
            <person name="Goeker M."/>
        </authorList>
    </citation>
    <scope>NUCLEOTIDE SEQUENCE [LARGE SCALE GENOMIC DNA]</scope>
    <source>
        <strain evidence="11 12">DSM 29007</strain>
    </source>
</reference>
<dbReference type="GO" id="GO:0019843">
    <property type="term" value="F:rRNA binding"/>
    <property type="evidence" value="ECO:0007669"/>
    <property type="project" value="UniProtKB-UniRule"/>
</dbReference>
<dbReference type="GO" id="GO:0016887">
    <property type="term" value="F:ATP hydrolysis activity"/>
    <property type="evidence" value="ECO:0007669"/>
    <property type="project" value="InterPro"/>
</dbReference>
<dbReference type="GO" id="GO:0005524">
    <property type="term" value="F:ATP binding"/>
    <property type="evidence" value="ECO:0007669"/>
    <property type="project" value="UniProtKB-UniRule"/>
</dbReference>